<dbReference type="RefSeq" id="WP_168058709.1">
    <property type="nucleotide sequence ID" value="NZ_VTOW01000001.1"/>
</dbReference>
<reference evidence="4 5" key="1">
    <citation type="journal article" date="2020" name="Nature">
        <title>Bacterial chemolithoautotrophy via manganese oxidation.</title>
        <authorList>
            <person name="Yu H."/>
            <person name="Leadbetter J.R."/>
        </authorList>
    </citation>
    <scope>NUCLEOTIDE SEQUENCE [LARGE SCALE GENOMIC DNA]</scope>
    <source>
        <strain evidence="4 5">Mn-1</strain>
    </source>
</reference>
<comment type="caution">
    <text evidence="4">The sequence shown here is derived from an EMBL/GenBank/DDBJ whole genome shotgun (WGS) entry which is preliminary data.</text>
</comment>
<comment type="similarity">
    <text evidence="2">Belongs to the neutral ceramidase family.</text>
</comment>
<feature type="binding site" evidence="1">
    <location>
        <position position="245"/>
    </location>
    <ligand>
        <name>Zn(2+)</name>
        <dbReference type="ChEBI" id="CHEBI:29105"/>
    </ligand>
</feature>
<dbReference type="GO" id="GO:0042759">
    <property type="term" value="P:long-chain fatty acid biosynthetic process"/>
    <property type="evidence" value="ECO:0007669"/>
    <property type="project" value="TreeGrafter"/>
</dbReference>
<keyword evidence="2" id="KW-0746">Sphingolipid metabolism</keyword>
<dbReference type="EMBL" id="VTOW01000001">
    <property type="protein sequence ID" value="NKE70463.1"/>
    <property type="molecule type" value="Genomic_DNA"/>
</dbReference>
<dbReference type="GO" id="GO:0016020">
    <property type="term" value="C:membrane"/>
    <property type="evidence" value="ECO:0007669"/>
    <property type="project" value="GOC"/>
</dbReference>
<keyword evidence="2" id="KW-0443">Lipid metabolism</keyword>
<evidence type="ECO:0000256" key="2">
    <source>
        <dbReference type="RuleBase" id="RU366019"/>
    </source>
</evidence>
<dbReference type="PANTHER" id="PTHR12670">
    <property type="entry name" value="CERAMIDASE"/>
    <property type="match status" value="1"/>
</dbReference>
<accession>A0A7X6IAF0</accession>
<keyword evidence="2" id="KW-0378">Hydrolase</keyword>
<dbReference type="InterPro" id="IPR031329">
    <property type="entry name" value="NEUT/ALK_ceramidase_N"/>
</dbReference>
<organism evidence="4 5">
    <name type="scientific">Candidatus Manganitrophus noduliformans</name>
    <dbReference type="NCBI Taxonomy" id="2606439"/>
    <lineage>
        <taxon>Bacteria</taxon>
        <taxon>Pseudomonadati</taxon>
        <taxon>Nitrospirota</taxon>
        <taxon>Nitrospiria</taxon>
        <taxon>Candidatus Troglogloeales</taxon>
        <taxon>Candidatus Manganitrophaceae</taxon>
        <taxon>Candidatus Manganitrophus</taxon>
    </lineage>
</organism>
<dbReference type="GO" id="GO:0005576">
    <property type="term" value="C:extracellular region"/>
    <property type="evidence" value="ECO:0007669"/>
    <property type="project" value="TreeGrafter"/>
</dbReference>
<dbReference type="Pfam" id="PF04734">
    <property type="entry name" value="Ceramidase_alk"/>
    <property type="match status" value="1"/>
</dbReference>
<dbReference type="Proteomes" id="UP000534783">
    <property type="component" value="Unassembled WGS sequence"/>
</dbReference>
<dbReference type="AlphaFoldDB" id="A0A7X6IAF0"/>
<keyword evidence="1" id="KW-0479">Metal-binding</keyword>
<evidence type="ECO:0000259" key="3">
    <source>
        <dbReference type="Pfam" id="PF04734"/>
    </source>
</evidence>
<dbReference type="GO" id="GO:0046512">
    <property type="term" value="P:sphingosine biosynthetic process"/>
    <property type="evidence" value="ECO:0007669"/>
    <property type="project" value="TreeGrafter"/>
</dbReference>
<evidence type="ECO:0000256" key="1">
    <source>
        <dbReference type="PIRSR" id="PIRSR606823-2"/>
    </source>
</evidence>
<evidence type="ECO:0000313" key="4">
    <source>
        <dbReference type="EMBL" id="NKE70463.1"/>
    </source>
</evidence>
<feature type="binding site" evidence="1">
    <location>
        <position position="149"/>
    </location>
    <ligand>
        <name>Zn(2+)</name>
        <dbReference type="ChEBI" id="CHEBI:29105"/>
    </ligand>
</feature>
<protein>
    <recommendedName>
        <fullName evidence="2">Neutral ceramidase</fullName>
        <ecNumber evidence="2">3.5.1.23</ecNumber>
    </recommendedName>
</protein>
<keyword evidence="1" id="KW-0862">Zinc</keyword>
<keyword evidence="5" id="KW-1185">Reference proteome</keyword>
<dbReference type="InterPro" id="IPR006823">
    <property type="entry name" value="Ceramidase_alk"/>
</dbReference>
<evidence type="ECO:0000313" key="5">
    <source>
        <dbReference type="Proteomes" id="UP000534783"/>
    </source>
</evidence>
<dbReference type="GO" id="GO:0046514">
    <property type="term" value="P:ceramide catabolic process"/>
    <property type="evidence" value="ECO:0007669"/>
    <property type="project" value="InterPro"/>
</dbReference>
<dbReference type="EC" id="3.5.1.23" evidence="2"/>
<feature type="domain" description="Neutral/alkaline non-lysosomal ceramidase N-terminal" evidence="3">
    <location>
        <begin position="77"/>
        <end position="271"/>
    </location>
</feature>
<dbReference type="GO" id="GO:0046872">
    <property type="term" value="F:metal ion binding"/>
    <property type="evidence" value="ECO:0007669"/>
    <property type="project" value="UniProtKB-KW"/>
</dbReference>
<proteinExistence type="inferred from homology"/>
<dbReference type="PANTHER" id="PTHR12670:SF1">
    <property type="entry name" value="NEUTRAL CERAMIDASE"/>
    <property type="match status" value="1"/>
</dbReference>
<dbReference type="GO" id="GO:0017040">
    <property type="term" value="F:N-acylsphingosine amidohydrolase activity"/>
    <property type="evidence" value="ECO:0007669"/>
    <property type="project" value="UniProtKB-UniRule"/>
</dbReference>
<gene>
    <name evidence="4" type="ORF">MNODULE_06890</name>
</gene>
<sequence length="467" mass="50692">MKKRSHRITLILFLILLNLTLLWGCLAIEEVRLDRADFYKATLSEIDRLAPPRPETASQPIFLAGAAKIPLPLSPGLPMAGYGKRVGTAKGMHDLLFARALALRQGEERVIVISVDLLAVTDEMRGAVLRKIRTKIPFPARGLMIAATHTHSGPGALSSGFLEQFAAGPFDRSYFEKITDTLAEAALLAAGAMKPARIRHGAASAPDLIRNRMKSSGPVDPEVRFVEMLGEEGETIATLVNFSAHATVLKPDNLHFSGDYPGFLEAAIEEQGGVALFTAGSVADQTAHPPEGSDRYEQARAMGRELARRVGESPRMTPQETRGLSVQTLSIHLPPARVKMKSGKRLASFLSSPFFDAETIVQTIRIGPVLLIGIPGDISVVLGEEMKASARARGMEAMIVGFANDYIGYLLPRDLYLTPAYEARMSFHGPQMGEYLVEVVARLIDRIDAPPFSEEVSSEAAGREVSK</sequence>
<comment type="catalytic activity">
    <reaction evidence="2">
        <text>an N-acylsphing-4-enine + H2O = sphing-4-enine + a fatty acid</text>
        <dbReference type="Rhea" id="RHEA:20856"/>
        <dbReference type="ChEBI" id="CHEBI:15377"/>
        <dbReference type="ChEBI" id="CHEBI:28868"/>
        <dbReference type="ChEBI" id="CHEBI:52639"/>
        <dbReference type="ChEBI" id="CHEBI:57756"/>
        <dbReference type="EC" id="3.5.1.23"/>
    </reaction>
</comment>
<comment type="cofactor">
    <cofactor evidence="1">
        <name>Zn(2+)</name>
        <dbReference type="ChEBI" id="CHEBI:29105"/>
    </cofactor>
    <text evidence="1">Binds 1 zinc ion per subunit.</text>
</comment>
<name>A0A7X6IAF0_9BACT</name>